<keyword evidence="2" id="KW-1133">Transmembrane helix</keyword>
<evidence type="ECO:0000256" key="2">
    <source>
        <dbReference type="SAM" id="Phobius"/>
    </source>
</evidence>
<dbReference type="Proteomes" id="UP000199111">
    <property type="component" value="Unassembled WGS sequence"/>
</dbReference>
<evidence type="ECO:0000313" key="4">
    <source>
        <dbReference type="Proteomes" id="UP000199111"/>
    </source>
</evidence>
<proteinExistence type="predicted"/>
<keyword evidence="4" id="KW-1185">Reference proteome</keyword>
<keyword evidence="2" id="KW-0472">Membrane</keyword>
<evidence type="ECO:0000256" key="1">
    <source>
        <dbReference type="SAM" id="MobiDB-lite"/>
    </source>
</evidence>
<dbReference type="EMBL" id="FOQY01000015">
    <property type="protein sequence ID" value="SFJ99702.1"/>
    <property type="molecule type" value="Genomic_DNA"/>
</dbReference>
<dbReference type="AlphaFoldDB" id="A0A1I3VWY7"/>
<gene>
    <name evidence="3" type="ORF">SAMN05216275_11556</name>
</gene>
<organism evidence="3 4">
    <name type="scientific">Streptosporangium canum</name>
    <dbReference type="NCBI Taxonomy" id="324952"/>
    <lineage>
        <taxon>Bacteria</taxon>
        <taxon>Bacillati</taxon>
        <taxon>Actinomycetota</taxon>
        <taxon>Actinomycetes</taxon>
        <taxon>Streptosporangiales</taxon>
        <taxon>Streptosporangiaceae</taxon>
        <taxon>Streptosporangium</taxon>
    </lineage>
</organism>
<feature type="transmembrane region" description="Helical" evidence="2">
    <location>
        <begin position="27"/>
        <end position="51"/>
    </location>
</feature>
<keyword evidence="2" id="KW-0812">Transmembrane</keyword>
<sequence length="73" mass="7570">MLDFEEAAGVSATRSPETARGDSRARWAGLAFTALAVAMVVSSATITNVAVPQIIGVKLSSTGASRTEQPFED</sequence>
<accession>A0A1I3VWY7</accession>
<name>A0A1I3VWY7_9ACTN</name>
<evidence type="ECO:0000313" key="3">
    <source>
        <dbReference type="EMBL" id="SFJ99702.1"/>
    </source>
</evidence>
<feature type="region of interest" description="Disordered" evidence="1">
    <location>
        <begin position="1"/>
        <end position="23"/>
    </location>
</feature>
<reference evidence="4" key="1">
    <citation type="submission" date="2016-10" db="EMBL/GenBank/DDBJ databases">
        <authorList>
            <person name="Varghese N."/>
            <person name="Submissions S."/>
        </authorList>
    </citation>
    <scope>NUCLEOTIDE SEQUENCE [LARGE SCALE GENOMIC DNA]</scope>
    <source>
        <strain evidence="4">CGMCC 4.2126</strain>
    </source>
</reference>
<protein>
    <submittedName>
        <fullName evidence="3">Uncharacterized protein</fullName>
    </submittedName>
</protein>